<accession>A0A896SQB1</accession>
<evidence type="ECO:0000313" key="2">
    <source>
        <dbReference type="EMBL" id="QSD57026.1"/>
    </source>
</evidence>
<organism evidence="2">
    <name type="scientific">Chondria tumulosa</name>
    <dbReference type="NCBI Taxonomy" id="2740715"/>
    <lineage>
        <taxon>Eukaryota</taxon>
        <taxon>Rhodophyta</taxon>
        <taxon>Florideophyceae</taxon>
        <taxon>Rhodymeniophycidae</taxon>
        <taxon>Ceramiales</taxon>
        <taxon>Rhodomelaceae</taxon>
        <taxon>Chondrieae</taxon>
        <taxon>Chondria</taxon>
    </lineage>
</organism>
<dbReference type="GeneID" id="67279381"/>
<proteinExistence type="inferred from homology"/>
<evidence type="ECO:0008006" key="3">
    <source>
        <dbReference type="Google" id="ProtNLM"/>
    </source>
</evidence>
<dbReference type="Pfam" id="PF10674">
    <property type="entry name" value="Ycf54"/>
    <property type="match status" value="1"/>
</dbReference>
<dbReference type="InterPro" id="IPR038409">
    <property type="entry name" value="Ycf54-like_sf"/>
</dbReference>
<dbReference type="Gene3D" id="3.30.70.1860">
    <property type="entry name" value="Uncharacterised protein family Ycf54"/>
    <property type="match status" value="1"/>
</dbReference>
<sequence length="99" mass="11635">MYNYYFALASQSFFLCQEPVEEILRERTQYYKDTHKEIDFWFVLNPSFVSTVDQLNYSSFPDSLAAIVSSDADFIKWLKLRITFVCTGSFQSKSVFIPN</sequence>
<comment type="similarity">
    <text evidence="1">Belongs to the ycf54 family.</text>
</comment>
<dbReference type="AlphaFoldDB" id="A0A896SQB1"/>
<protein>
    <recommendedName>
        <fullName evidence="3">Ycf54</fullName>
    </recommendedName>
</protein>
<gene>
    <name evidence="2" type="primary">ycf54</name>
</gene>
<keyword evidence="2" id="KW-0934">Plastid</keyword>
<dbReference type="PANTHER" id="PTHR35319:SF2">
    <property type="entry name" value="YCF54"/>
    <property type="match status" value="1"/>
</dbReference>
<reference evidence="2" key="1">
    <citation type="submission" date="2020-11" db="EMBL/GenBank/DDBJ databases">
        <authorList>
            <person name="Paiano M.O."/>
        </authorList>
    </citation>
    <scope>NUCLEOTIDE SEQUENCE</scope>
</reference>
<name>A0A896SQB1_9FLOR</name>
<dbReference type="PANTHER" id="PTHR35319">
    <property type="match status" value="1"/>
</dbReference>
<geneLocation type="chloroplast" evidence="2"/>
<dbReference type="EMBL" id="MW309501">
    <property type="protein sequence ID" value="QSD57026.1"/>
    <property type="molecule type" value="Genomic_DNA"/>
</dbReference>
<evidence type="ECO:0000256" key="1">
    <source>
        <dbReference type="ARBA" id="ARBA00043978"/>
    </source>
</evidence>
<dbReference type="InterPro" id="IPR019616">
    <property type="entry name" value="Ycf54"/>
</dbReference>
<dbReference type="RefSeq" id="YP_010170885.1">
    <property type="nucleotide sequence ID" value="NC_057618.1"/>
</dbReference>
<keyword evidence="2" id="KW-0150">Chloroplast</keyword>